<accession>A0A3M9N6X2</accession>
<dbReference type="AlphaFoldDB" id="A0A3M9N6X2"/>
<sequence length="82" mass="9540">MNLSEFIVLGEAEKKWQLMNNGVALAKRTFEHQIIFLFQLEDYYVEAYCNVDDKAIVEFRILPDTDAISPYLEAIPIDELLN</sequence>
<evidence type="ECO:0000313" key="1">
    <source>
        <dbReference type="EMBL" id="RNI33540.1"/>
    </source>
</evidence>
<comment type="caution">
    <text evidence="1">The sequence shown here is derived from an EMBL/GenBank/DDBJ whole genome shotgun (WGS) entry which is preliminary data.</text>
</comment>
<name>A0A3M9N6X2_9BACT</name>
<dbReference type="Proteomes" id="UP000267223">
    <property type="component" value="Unassembled WGS sequence"/>
</dbReference>
<reference evidence="1 2" key="1">
    <citation type="submission" date="2018-11" db="EMBL/GenBank/DDBJ databases">
        <title>Draft genome sequence of Ferruginibacter sp. BO-59.</title>
        <authorList>
            <person name="Im W.T."/>
        </authorList>
    </citation>
    <scope>NUCLEOTIDE SEQUENCE [LARGE SCALE GENOMIC DNA]</scope>
    <source>
        <strain evidence="1 2">BO-59</strain>
    </source>
</reference>
<keyword evidence="2" id="KW-1185">Reference proteome</keyword>
<proteinExistence type="predicted"/>
<gene>
    <name evidence="1" type="ORF">EFY79_19060</name>
</gene>
<dbReference type="RefSeq" id="WP_123122344.1">
    <property type="nucleotide sequence ID" value="NZ_RJJR01000019.1"/>
</dbReference>
<protein>
    <submittedName>
        <fullName evidence="1">Uncharacterized protein</fullName>
    </submittedName>
</protein>
<organism evidence="1 2">
    <name type="scientific">Hanamia caeni</name>
    <dbReference type="NCBI Taxonomy" id="2294116"/>
    <lineage>
        <taxon>Bacteria</taxon>
        <taxon>Pseudomonadati</taxon>
        <taxon>Bacteroidota</taxon>
        <taxon>Chitinophagia</taxon>
        <taxon>Chitinophagales</taxon>
        <taxon>Chitinophagaceae</taxon>
        <taxon>Hanamia</taxon>
    </lineage>
</organism>
<dbReference type="OrthoDB" id="678885at2"/>
<dbReference type="EMBL" id="RJJR01000019">
    <property type="protein sequence ID" value="RNI33540.1"/>
    <property type="molecule type" value="Genomic_DNA"/>
</dbReference>
<evidence type="ECO:0000313" key="2">
    <source>
        <dbReference type="Proteomes" id="UP000267223"/>
    </source>
</evidence>